<name>A0AAD3SLQ6_NEPGR</name>
<evidence type="ECO:0000313" key="2">
    <source>
        <dbReference type="EMBL" id="GMH14013.1"/>
    </source>
</evidence>
<keyword evidence="3" id="KW-1185">Reference proteome</keyword>
<organism evidence="2 3">
    <name type="scientific">Nepenthes gracilis</name>
    <name type="common">Slender pitcher plant</name>
    <dbReference type="NCBI Taxonomy" id="150966"/>
    <lineage>
        <taxon>Eukaryota</taxon>
        <taxon>Viridiplantae</taxon>
        <taxon>Streptophyta</taxon>
        <taxon>Embryophyta</taxon>
        <taxon>Tracheophyta</taxon>
        <taxon>Spermatophyta</taxon>
        <taxon>Magnoliopsida</taxon>
        <taxon>eudicotyledons</taxon>
        <taxon>Gunneridae</taxon>
        <taxon>Pentapetalae</taxon>
        <taxon>Caryophyllales</taxon>
        <taxon>Nepenthaceae</taxon>
        <taxon>Nepenthes</taxon>
    </lineage>
</organism>
<comment type="caution">
    <text evidence="2">The sequence shown here is derived from an EMBL/GenBank/DDBJ whole genome shotgun (WGS) entry which is preliminary data.</text>
</comment>
<reference evidence="2" key="1">
    <citation type="submission" date="2023-05" db="EMBL/GenBank/DDBJ databases">
        <title>Nepenthes gracilis genome sequencing.</title>
        <authorList>
            <person name="Fukushima K."/>
        </authorList>
    </citation>
    <scope>NUCLEOTIDE SEQUENCE</scope>
    <source>
        <strain evidence="2">SING2019-196</strain>
    </source>
</reference>
<proteinExistence type="predicted"/>
<evidence type="ECO:0000256" key="1">
    <source>
        <dbReference type="SAM" id="MobiDB-lite"/>
    </source>
</evidence>
<gene>
    <name evidence="2" type="ORF">Nepgr_015854</name>
</gene>
<accession>A0AAD3SLQ6</accession>
<sequence>MINIRRSPDSGNNQRSQPIAHPKFRTYPNSNPYRYKNAPVIKPIPPNCIRHNRGRNNAAIDSTRHLQDIIQNSHHHQKHQDVVAPVVKGPKFKVSITGQHQTTKSMQRDA</sequence>
<dbReference type="Proteomes" id="UP001279734">
    <property type="component" value="Unassembled WGS sequence"/>
</dbReference>
<dbReference type="AlphaFoldDB" id="A0AAD3SLQ6"/>
<feature type="region of interest" description="Disordered" evidence="1">
    <location>
        <begin position="1"/>
        <end position="39"/>
    </location>
</feature>
<dbReference type="EMBL" id="BSYO01000013">
    <property type="protein sequence ID" value="GMH14013.1"/>
    <property type="molecule type" value="Genomic_DNA"/>
</dbReference>
<protein>
    <submittedName>
        <fullName evidence="2">Uncharacterized protein</fullName>
    </submittedName>
</protein>
<evidence type="ECO:0000313" key="3">
    <source>
        <dbReference type="Proteomes" id="UP001279734"/>
    </source>
</evidence>